<dbReference type="SUPFAM" id="SSF53335">
    <property type="entry name" value="S-adenosyl-L-methionine-dependent methyltransferases"/>
    <property type="match status" value="1"/>
</dbReference>
<organism evidence="6 7">
    <name type="scientific">Amycolatopsis minnesotensis</name>
    <dbReference type="NCBI Taxonomy" id="337894"/>
    <lineage>
        <taxon>Bacteria</taxon>
        <taxon>Bacillati</taxon>
        <taxon>Actinomycetota</taxon>
        <taxon>Actinomycetes</taxon>
        <taxon>Pseudonocardiales</taxon>
        <taxon>Pseudonocardiaceae</taxon>
        <taxon>Amycolatopsis</taxon>
    </lineage>
</organism>
<proteinExistence type="inferred from homology"/>
<evidence type="ECO:0000259" key="5">
    <source>
        <dbReference type="Pfam" id="PF05175"/>
    </source>
</evidence>
<protein>
    <recommendedName>
        <fullName evidence="5">Methyltransferase small domain-containing protein</fullName>
    </recommendedName>
</protein>
<accession>A0ABN2RKB0</accession>
<dbReference type="InterPro" id="IPR002052">
    <property type="entry name" value="DNA_methylase_N6_adenine_CS"/>
</dbReference>
<dbReference type="PANTHER" id="PTHR45875:SF1">
    <property type="entry name" value="METHYLTRANSFERASE N6AMT1"/>
    <property type="match status" value="1"/>
</dbReference>
<dbReference type="EMBL" id="BAAANN010000021">
    <property type="protein sequence ID" value="GAA1970432.1"/>
    <property type="molecule type" value="Genomic_DNA"/>
</dbReference>
<evidence type="ECO:0000256" key="4">
    <source>
        <dbReference type="ARBA" id="ARBA00022691"/>
    </source>
</evidence>
<keyword evidence="3" id="KW-0808">Transferase</keyword>
<dbReference type="InterPro" id="IPR052190">
    <property type="entry name" value="Euk-Arch_PrmC-MTase"/>
</dbReference>
<evidence type="ECO:0000256" key="1">
    <source>
        <dbReference type="ARBA" id="ARBA00006149"/>
    </source>
</evidence>
<dbReference type="RefSeq" id="WP_344423615.1">
    <property type="nucleotide sequence ID" value="NZ_BAAANN010000021.1"/>
</dbReference>
<evidence type="ECO:0000313" key="6">
    <source>
        <dbReference type="EMBL" id="GAA1970432.1"/>
    </source>
</evidence>
<dbReference type="CDD" id="cd02440">
    <property type="entry name" value="AdoMet_MTases"/>
    <property type="match status" value="1"/>
</dbReference>
<evidence type="ECO:0000313" key="7">
    <source>
        <dbReference type="Proteomes" id="UP001501116"/>
    </source>
</evidence>
<dbReference type="InterPro" id="IPR007848">
    <property type="entry name" value="Small_mtfrase_dom"/>
</dbReference>
<evidence type="ECO:0000256" key="3">
    <source>
        <dbReference type="ARBA" id="ARBA00022679"/>
    </source>
</evidence>
<reference evidence="6 7" key="1">
    <citation type="journal article" date="2019" name="Int. J. Syst. Evol. Microbiol.">
        <title>The Global Catalogue of Microorganisms (GCM) 10K type strain sequencing project: providing services to taxonomists for standard genome sequencing and annotation.</title>
        <authorList>
            <consortium name="The Broad Institute Genomics Platform"/>
            <consortium name="The Broad Institute Genome Sequencing Center for Infectious Disease"/>
            <person name="Wu L."/>
            <person name="Ma J."/>
        </authorList>
    </citation>
    <scope>NUCLEOTIDE SEQUENCE [LARGE SCALE GENOMIC DNA]</scope>
    <source>
        <strain evidence="6 7">JCM 14545</strain>
    </source>
</reference>
<comment type="similarity">
    <text evidence="1">Belongs to the eukaryotic/archaeal PrmC-related family.</text>
</comment>
<dbReference type="PROSITE" id="PS00092">
    <property type="entry name" value="N6_MTASE"/>
    <property type="match status" value="1"/>
</dbReference>
<sequence length="242" mass="26853">MRSNHAQGEVTEASAGVYRPLMSEERAERMRHLHEDMVSMTKAADTETSSLLGLTFVVPPEVKRIGPLSELLGEAVLAEVKSDDRVLEMGTGCGVNAVIAATRAAEVLAVDINPDALENAMDNAVRNNVADHFEVRHSDIFSSVEGVFDLIIFNPPFRWFTPRTMLEAATADENYSALTRFFREVRQYMAENGRLIIFFGNAGDLAYLQQLIDTEGFRQEVVAQSSRLVAGMGVNFFVYRLS</sequence>
<dbReference type="InterPro" id="IPR029063">
    <property type="entry name" value="SAM-dependent_MTases_sf"/>
</dbReference>
<keyword evidence="4" id="KW-0949">S-adenosyl-L-methionine</keyword>
<dbReference type="PANTHER" id="PTHR45875">
    <property type="entry name" value="METHYLTRANSFERASE N6AMT1"/>
    <property type="match status" value="1"/>
</dbReference>
<feature type="domain" description="Methyltransferase small" evidence="5">
    <location>
        <begin position="69"/>
        <end position="199"/>
    </location>
</feature>
<name>A0ABN2RKB0_9PSEU</name>
<keyword evidence="2" id="KW-0489">Methyltransferase</keyword>
<keyword evidence="7" id="KW-1185">Reference proteome</keyword>
<comment type="caution">
    <text evidence="6">The sequence shown here is derived from an EMBL/GenBank/DDBJ whole genome shotgun (WGS) entry which is preliminary data.</text>
</comment>
<dbReference type="Gene3D" id="3.40.50.150">
    <property type="entry name" value="Vaccinia Virus protein VP39"/>
    <property type="match status" value="1"/>
</dbReference>
<gene>
    <name evidence="6" type="ORF">GCM10009754_50340</name>
</gene>
<dbReference type="Proteomes" id="UP001501116">
    <property type="component" value="Unassembled WGS sequence"/>
</dbReference>
<dbReference type="Pfam" id="PF05175">
    <property type="entry name" value="MTS"/>
    <property type="match status" value="1"/>
</dbReference>
<evidence type="ECO:0000256" key="2">
    <source>
        <dbReference type="ARBA" id="ARBA00022603"/>
    </source>
</evidence>